<dbReference type="SMART" id="SM00342">
    <property type="entry name" value="HTH_ARAC"/>
    <property type="match status" value="1"/>
</dbReference>
<keyword evidence="3" id="KW-0804">Transcription</keyword>
<dbReference type="PANTHER" id="PTHR43280:SF30">
    <property type="entry name" value="MMSAB OPERON REGULATORY PROTEIN"/>
    <property type="match status" value="1"/>
</dbReference>
<dbReference type="RefSeq" id="WP_330108017.1">
    <property type="nucleotide sequence ID" value="NZ_JAZDQT010000002.1"/>
</dbReference>
<keyword evidence="1" id="KW-0805">Transcription regulation</keyword>
<dbReference type="Proteomes" id="UP001336835">
    <property type="component" value="Unassembled WGS sequence"/>
</dbReference>
<evidence type="ECO:0000313" key="6">
    <source>
        <dbReference type="Proteomes" id="UP001336835"/>
    </source>
</evidence>
<sequence length="301" mass="35016">MKKHQSPVRIKKREGFEGQRHIVLPKKIESAFLKKDPITKQIYITDIGYFPKAKNHFVLREEGAEQHILIYCVDGTGWVELEGQRVVISPSTFFIIPLGAKHSYGADEQNPWSIYWVHFKGKLSKQIIELISEQVSGLEPKIIFNENRIKIFEEIYLTLENGYSDDNLRFITMAFYHFLSSILYEDKFGRVELKNSNQVVGEVIKFMQQNLGASFALKDFADRANLSVSHFSMVFRSATGYSPSDYFNHLKIQKACQQLRFTDLSIKQISNTVGIKDPYYFSRLFTKWMHVSPSAYRKMKK</sequence>
<dbReference type="CDD" id="cd06986">
    <property type="entry name" value="cupin_MmsR-like_N"/>
    <property type="match status" value="1"/>
</dbReference>
<accession>A0ABU7I885</accession>
<evidence type="ECO:0000256" key="1">
    <source>
        <dbReference type="ARBA" id="ARBA00023015"/>
    </source>
</evidence>
<reference evidence="5 6" key="1">
    <citation type="submission" date="2024-01" db="EMBL/GenBank/DDBJ databases">
        <title>Pedobacter sp. nov., isolated from fresh soil.</title>
        <authorList>
            <person name="Le N.T.T."/>
        </authorList>
    </citation>
    <scope>NUCLEOTIDE SEQUENCE [LARGE SCALE GENOMIC DNA]</scope>
    <source>
        <strain evidence="5 6">KR3-3</strain>
    </source>
</reference>
<dbReference type="SUPFAM" id="SSF51215">
    <property type="entry name" value="Regulatory protein AraC"/>
    <property type="match status" value="1"/>
</dbReference>
<feature type="domain" description="HTH araC/xylS-type" evidence="4">
    <location>
        <begin position="201"/>
        <end position="299"/>
    </location>
</feature>
<comment type="caution">
    <text evidence="5">The sequence shown here is derived from an EMBL/GenBank/DDBJ whole genome shotgun (WGS) entry which is preliminary data.</text>
</comment>
<dbReference type="InterPro" id="IPR003313">
    <property type="entry name" value="AraC-bd"/>
</dbReference>
<dbReference type="EMBL" id="JAZDQT010000002">
    <property type="protein sequence ID" value="MEE1945680.1"/>
    <property type="molecule type" value="Genomic_DNA"/>
</dbReference>
<organism evidence="5 6">
    <name type="scientific">Pedobacter albus</name>
    <dbReference type="NCBI Taxonomy" id="3113905"/>
    <lineage>
        <taxon>Bacteria</taxon>
        <taxon>Pseudomonadati</taxon>
        <taxon>Bacteroidota</taxon>
        <taxon>Sphingobacteriia</taxon>
        <taxon>Sphingobacteriales</taxon>
        <taxon>Sphingobacteriaceae</taxon>
        <taxon>Pedobacter</taxon>
    </lineage>
</organism>
<dbReference type="InterPro" id="IPR037923">
    <property type="entry name" value="HTH-like"/>
</dbReference>
<dbReference type="Gene3D" id="2.60.120.280">
    <property type="entry name" value="Regulatory protein AraC"/>
    <property type="match status" value="1"/>
</dbReference>
<evidence type="ECO:0000256" key="3">
    <source>
        <dbReference type="ARBA" id="ARBA00023163"/>
    </source>
</evidence>
<keyword evidence="6" id="KW-1185">Reference proteome</keyword>
<dbReference type="InterPro" id="IPR009057">
    <property type="entry name" value="Homeodomain-like_sf"/>
</dbReference>
<dbReference type="PANTHER" id="PTHR43280">
    <property type="entry name" value="ARAC-FAMILY TRANSCRIPTIONAL REGULATOR"/>
    <property type="match status" value="1"/>
</dbReference>
<name>A0ABU7I885_9SPHI</name>
<dbReference type="Pfam" id="PF12833">
    <property type="entry name" value="HTH_18"/>
    <property type="match status" value="1"/>
</dbReference>
<dbReference type="PROSITE" id="PS01124">
    <property type="entry name" value="HTH_ARAC_FAMILY_2"/>
    <property type="match status" value="1"/>
</dbReference>
<dbReference type="InterPro" id="IPR018060">
    <property type="entry name" value="HTH_AraC"/>
</dbReference>
<dbReference type="Gene3D" id="1.10.10.60">
    <property type="entry name" value="Homeodomain-like"/>
    <property type="match status" value="2"/>
</dbReference>
<dbReference type="SUPFAM" id="SSF46689">
    <property type="entry name" value="Homeodomain-like"/>
    <property type="match status" value="2"/>
</dbReference>
<evidence type="ECO:0000256" key="2">
    <source>
        <dbReference type="ARBA" id="ARBA00023125"/>
    </source>
</evidence>
<evidence type="ECO:0000313" key="5">
    <source>
        <dbReference type="EMBL" id="MEE1945680.1"/>
    </source>
</evidence>
<gene>
    <name evidence="5" type="ORF">VRU48_11230</name>
</gene>
<proteinExistence type="predicted"/>
<evidence type="ECO:0000259" key="4">
    <source>
        <dbReference type="PROSITE" id="PS01124"/>
    </source>
</evidence>
<protein>
    <submittedName>
        <fullName evidence="5">AraC family transcriptional regulator</fullName>
    </submittedName>
</protein>
<keyword evidence="2" id="KW-0238">DNA-binding</keyword>
<dbReference type="Pfam" id="PF02311">
    <property type="entry name" value="AraC_binding"/>
    <property type="match status" value="1"/>
</dbReference>